<evidence type="ECO:0000313" key="2">
    <source>
        <dbReference type="EMBL" id="NOJ71067.1"/>
    </source>
</evidence>
<dbReference type="SUPFAM" id="SSF56112">
    <property type="entry name" value="Protein kinase-like (PK-like)"/>
    <property type="match status" value="1"/>
</dbReference>
<dbReference type="InterPro" id="IPR000719">
    <property type="entry name" value="Prot_kinase_dom"/>
</dbReference>
<feature type="domain" description="Protein kinase" evidence="1">
    <location>
        <begin position="33"/>
        <end position="311"/>
    </location>
</feature>
<dbReference type="PROSITE" id="PS50011">
    <property type="entry name" value="PROTEIN_KINASE_DOM"/>
    <property type="match status" value="1"/>
</dbReference>
<dbReference type="GO" id="GO:0005524">
    <property type="term" value="F:ATP binding"/>
    <property type="evidence" value="ECO:0007669"/>
    <property type="project" value="InterPro"/>
</dbReference>
<dbReference type="Gene3D" id="1.10.510.10">
    <property type="entry name" value="Transferase(Phosphotransferase) domain 1"/>
    <property type="match status" value="1"/>
</dbReference>
<dbReference type="InterPro" id="IPR011009">
    <property type="entry name" value="Kinase-like_dom_sf"/>
</dbReference>
<dbReference type="AlphaFoldDB" id="A0AAP6ZZJ7"/>
<evidence type="ECO:0000259" key="1">
    <source>
        <dbReference type="PROSITE" id="PS50011"/>
    </source>
</evidence>
<organism evidence="2 3">
    <name type="scientific">Paenibacillus alvei</name>
    <name type="common">Bacillus alvei</name>
    <dbReference type="NCBI Taxonomy" id="44250"/>
    <lineage>
        <taxon>Bacteria</taxon>
        <taxon>Bacillati</taxon>
        <taxon>Bacillota</taxon>
        <taxon>Bacilli</taxon>
        <taxon>Bacillales</taxon>
        <taxon>Paenibacillaceae</taxon>
        <taxon>Paenibacillus</taxon>
    </lineage>
</organism>
<comment type="caution">
    <text evidence="2">The sequence shown here is derived from an EMBL/GenBank/DDBJ whole genome shotgun (WGS) entry which is preliminary data.</text>
</comment>
<sequence length="311" mass="35263">MSFAFTKEIKNWDSWGAVYQSIEDFRQLIQVIYEKEDLSGAEQISNVTPGTNAVFRAGCYVIKIFAPKESGANTDADYDAEISAMERALQQGIHAPNIIAASFIEDKYLFRYIIMDFIQGQEAGKVLPNSTSSQKATFVKQLLANLDKLNTLPEEQVDANAIKQRVVRNARWNIFTEAIRTQISEIVAQSPISQPVYVHGDITAENVMVDAKGQLYMIDFADSTIAPAAYEYPPILFSLFDFDAELIQLFMHELSCCREAFIDEVFLAILLHEFGFDFVRMICEKYSELDAPSLTDIYEVKRMLQAHLPME</sequence>
<evidence type="ECO:0000313" key="3">
    <source>
        <dbReference type="Proteomes" id="UP000552038"/>
    </source>
</evidence>
<dbReference type="Proteomes" id="UP000552038">
    <property type="component" value="Unassembled WGS sequence"/>
</dbReference>
<dbReference type="PANTHER" id="PTHR21310">
    <property type="entry name" value="AMINOGLYCOSIDE PHOSPHOTRANSFERASE-RELATED-RELATED"/>
    <property type="match status" value="1"/>
</dbReference>
<dbReference type="Pfam" id="PF01636">
    <property type="entry name" value="APH"/>
    <property type="match status" value="1"/>
</dbReference>
<dbReference type="GO" id="GO:0004672">
    <property type="term" value="F:protein kinase activity"/>
    <property type="evidence" value="ECO:0007669"/>
    <property type="project" value="InterPro"/>
</dbReference>
<reference evidence="2 3" key="1">
    <citation type="submission" date="2020-05" db="EMBL/GenBank/DDBJ databases">
        <title>Whole genome sequencing and identification of novel metabolites from Paenibacillus alvei strain JR949.</title>
        <authorList>
            <person name="Rajendhran J."/>
            <person name="Sree Pranav P."/>
            <person name="Mahalakshmi B."/>
            <person name="Karthikeyan R."/>
        </authorList>
    </citation>
    <scope>NUCLEOTIDE SEQUENCE [LARGE SCALE GENOMIC DNA]</scope>
    <source>
        <strain evidence="2 3">JR949</strain>
    </source>
</reference>
<proteinExistence type="predicted"/>
<name>A0AAP6ZZJ7_PAEAL</name>
<protein>
    <submittedName>
        <fullName evidence="2">Aminoglycoside phosphotransferase family protein</fullName>
    </submittedName>
</protein>
<dbReference type="EMBL" id="JABFOR010000010">
    <property type="protein sequence ID" value="NOJ71067.1"/>
    <property type="molecule type" value="Genomic_DNA"/>
</dbReference>
<dbReference type="InterPro" id="IPR051678">
    <property type="entry name" value="AGP_Transferase"/>
</dbReference>
<gene>
    <name evidence="2" type="ORF">HMI46_10925</name>
</gene>
<dbReference type="InterPro" id="IPR002575">
    <property type="entry name" value="Aminoglycoside_PTrfase"/>
</dbReference>
<dbReference type="RefSeq" id="WP_171416591.1">
    <property type="nucleotide sequence ID" value="NZ_JABFOR010000010.1"/>
</dbReference>
<accession>A0AAP6ZZJ7</accession>